<reference evidence="14" key="1">
    <citation type="journal article" date="2011" name="Proc. Natl. Acad. Sci. U.S.A.">
        <title>Obligate biotrophy features unraveled by the genomic analysis of rust fungi.</title>
        <authorList>
            <person name="Duplessis S."/>
            <person name="Cuomo C.A."/>
            <person name="Lin Y.-C."/>
            <person name="Aerts A."/>
            <person name="Tisserant E."/>
            <person name="Veneault-Fourrey C."/>
            <person name="Joly D.L."/>
            <person name="Hacquard S."/>
            <person name="Amselem J."/>
            <person name="Cantarel B.L."/>
            <person name="Chiu R."/>
            <person name="Coutinho P.M."/>
            <person name="Feau N."/>
            <person name="Field M."/>
            <person name="Frey P."/>
            <person name="Gelhaye E."/>
            <person name="Goldberg J."/>
            <person name="Grabherr M.G."/>
            <person name="Kodira C.D."/>
            <person name="Kohler A."/>
            <person name="Kuees U."/>
            <person name="Lindquist E.A."/>
            <person name="Lucas S.M."/>
            <person name="Mago R."/>
            <person name="Mauceli E."/>
            <person name="Morin E."/>
            <person name="Murat C."/>
            <person name="Pangilinan J.L."/>
            <person name="Park R."/>
            <person name="Pearson M."/>
            <person name="Quesneville H."/>
            <person name="Rouhier N."/>
            <person name="Sakthikumar S."/>
            <person name="Salamov A.A."/>
            <person name="Schmutz J."/>
            <person name="Selles B."/>
            <person name="Shapiro H."/>
            <person name="Tanguay P."/>
            <person name="Tuskan G.A."/>
            <person name="Henrissat B."/>
            <person name="Van de Peer Y."/>
            <person name="Rouze P."/>
            <person name="Ellis J.G."/>
            <person name="Dodds P.N."/>
            <person name="Schein J.E."/>
            <person name="Zhong S."/>
            <person name="Hamelin R.C."/>
            <person name="Grigoriev I.V."/>
            <person name="Szabo L.J."/>
            <person name="Martin F."/>
        </authorList>
    </citation>
    <scope>NUCLEOTIDE SEQUENCE [LARGE SCALE GENOMIC DNA]</scope>
    <source>
        <strain evidence="14">98AG31 / pathotype 3-4-7</strain>
    </source>
</reference>
<evidence type="ECO:0000256" key="7">
    <source>
        <dbReference type="ARBA" id="ARBA00022927"/>
    </source>
</evidence>
<dbReference type="GO" id="GO:0015031">
    <property type="term" value="P:protein transport"/>
    <property type="evidence" value="ECO:0007669"/>
    <property type="project" value="UniProtKB-KW"/>
</dbReference>
<dbReference type="EMBL" id="GL883104">
    <property type="protein sequence ID" value="EGG07390.1"/>
    <property type="molecule type" value="Genomic_DNA"/>
</dbReference>
<evidence type="ECO:0000256" key="4">
    <source>
        <dbReference type="ARBA" id="ARBA00022448"/>
    </source>
</evidence>
<sequence>MSSATNPAFRYLGIPQAWLKASWKPRLPPPKTSGFLLISSSLLSLYLYDRHQCRKLREKYVHELQHLSQAIVLDTPNAASWMPRRITVYGARIPEDVDVDRGAQWFKKYVKPMLIAAAIDYRIENGISPGALGRKIASDIHNERIIRAAQNAEAFKQPPVSAGMPGFQMWHFQQHRLEGANLILGRASLKEYLWGLKKGYREPLPLDALEEDERLSRQLDDEGLFDLTDQSDDLLSEGLRGVTEQIRMTDDSCPSPTPPDPHPSQQPEKYSNWISNLSPFSPSHLAAQSSESSTSSPAVLPPSPLPKTTTSPSCSFRSPIGMIWWPLKLYRFFNRRQDVKKGAEVVKSLIVGRSTPIVPPTDLSGLNQYCGWLPADQDAEVPIDLSIKMTGSPHLDFLCPEAEQHLRRSYKKAFRNITEERALYRQQLKERLTEARKTQLSTDTAELKSDSTLPEGLTEVRLRQEALSKEKKWRNDLEGWRILRTGSGVCWDAEMAQSLHVYEL</sequence>
<evidence type="ECO:0000256" key="12">
    <source>
        <dbReference type="SAM" id="MobiDB-lite"/>
    </source>
</evidence>
<dbReference type="KEGG" id="mlr:MELLADRAFT_116322"/>
<feature type="compositionally biased region" description="Low complexity" evidence="12">
    <location>
        <begin position="281"/>
        <end position="298"/>
    </location>
</feature>
<keyword evidence="6" id="KW-0999">Mitochondrion inner membrane</keyword>
<feature type="compositionally biased region" description="Polar residues" evidence="12">
    <location>
        <begin position="268"/>
        <end position="280"/>
    </location>
</feature>
<dbReference type="InterPro" id="IPR021056">
    <property type="entry name" value="Mt_import_IM_translocase_Tim54"/>
</dbReference>
<evidence type="ECO:0000256" key="3">
    <source>
        <dbReference type="ARBA" id="ARBA00020796"/>
    </source>
</evidence>
<evidence type="ECO:0000256" key="1">
    <source>
        <dbReference type="ARBA" id="ARBA00004434"/>
    </source>
</evidence>
<comment type="subcellular location">
    <subcellularLocation>
        <location evidence="1">Mitochondrion inner membrane</location>
        <topology evidence="1">Single-pass membrane protein</topology>
    </subcellularLocation>
</comment>
<keyword evidence="7" id="KW-0653">Protein transport</keyword>
<protein>
    <recommendedName>
        <fullName evidence="3">Mitochondrial import inner membrane translocase subunit TIM54</fullName>
    </recommendedName>
</protein>
<evidence type="ECO:0000313" key="13">
    <source>
        <dbReference type="EMBL" id="EGG07390.1"/>
    </source>
</evidence>
<keyword evidence="11" id="KW-0472">Membrane</keyword>
<keyword evidence="8" id="KW-1133">Transmembrane helix</keyword>
<evidence type="ECO:0000256" key="10">
    <source>
        <dbReference type="ARBA" id="ARBA00023128"/>
    </source>
</evidence>
<dbReference type="GeneID" id="18925789"/>
<evidence type="ECO:0000256" key="5">
    <source>
        <dbReference type="ARBA" id="ARBA00022692"/>
    </source>
</evidence>
<dbReference type="Proteomes" id="UP000001072">
    <property type="component" value="Unassembled WGS sequence"/>
</dbReference>
<dbReference type="RefSeq" id="XP_007409297.1">
    <property type="nucleotide sequence ID" value="XM_007409235.1"/>
</dbReference>
<evidence type="ECO:0000256" key="2">
    <source>
        <dbReference type="ARBA" id="ARBA00006355"/>
    </source>
</evidence>
<dbReference type="STRING" id="747676.F4RJY1"/>
<accession>F4RJY1</accession>
<dbReference type="VEuPathDB" id="FungiDB:MELLADRAFT_116322"/>
<comment type="similarity">
    <text evidence="2">Belongs to the TIM54 family.</text>
</comment>
<dbReference type="HOGENOM" id="CLU_033744_0_0_1"/>
<feature type="compositionally biased region" description="Pro residues" evidence="12">
    <location>
        <begin position="255"/>
        <end position="264"/>
    </location>
</feature>
<name>F4RJY1_MELLP</name>
<keyword evidence="10" id="KW-0496">Mitochondrion</keyword>
<dbReference type="InParanoid" id="F4RJY1"/>
<evidence type="ECO:0000313" key="14">
    <source>
        <dbReference type="Proteomes" id="UP000001072"/>
    </source>
</evidence>
<dbReference type="GO" id="GO:0005743">
    <property type="term" value="C:mitochondrial inner membrane"/>
    <property type="evidence" value="ECO:0007669"/>
    <property type="project" value="UniProtKB-SubCell"/>
</dbReference>
<dbReference type="eggNOG" id="ENOG502QPMQ">
    <property type="taxonomic scope" value="Eukaryota"/>
</dbReference>
<dbReference type="OrthoDB" id="5598305at2759"/>
<dbReference type="Pfam" id="PF11711">
    <property type="entry name" value="Tim54"/>
    <property type="match status" value="1"/>
</dbReference>
<keyword evidence="14" id="KW-1185">Reference proteome</keyword>
<evidence type="ECO:0000256" key="11">
    <source>
        <dbReference type="ARBA" id="ARBA00023136"/>
    </source>
</evidence>
<keyword evidence="5" id="KW-0812">Transmembrane</keyword>
<feature type="region of interest" description="Disordered" evidence="12">
    <location>
        <begin position="248"/>
        <end position="312"/>
    </location>
</feature>
<proteinExistence type="inferred from homology"/>
<keyword evidence="4" id="KW-0813">Transport</keyword>
<gene>
    <name evidence="13" type="ORF">MELLADRAFT_116322</name>
</gene>
<keyword evidence="9" id="KW-0811">Translocation</keyword>
<evidence type="ECO:0000256" key="6">
    <source>
        <dbReference type="ARBA" id="ARBA00022792"/>
    </source>
</evidence>
<organism evidence="14">
    <name type="scientific">Melampsora larici-populina (strain 98AG31 / pathotype 3-4-7)</name>
    <name type="common">Poplar leaf rust fungus</name>
    <dbReference type="NCBI Taxonomy" id="747676"/>
    <lineage>
        <taxon>Eukaryota</taxon>
        <taxon>Fungi</taxon>
        <taxon>Dikarya</taxon>
        <taxon>Basidiomycota</taxon>
        <taxon>Pucciniomycotina</taxon>
        <taxon>Pucciniomycetes</taxon>
        <taxon>Pucciniales</taxon>
        <taxon>Melampsoraceae</taxon>
        <taxon>Melampsora</taxon>
    </lineage>
</organism>
<evidence type="ECO:0000256" key="9">
    <source>
        <dbReference type="ARBA" id="ARBA00023010"/>
    </source>
</evidence>
<evidence type="ECO:0000256" key="8">
    <source>
        <dbReference type="ARBA" id="ARBA00022989"/>
    </source>
</evidence>
<dbReference type="AlphaFoldDB" id="F4RJY1"/>